<keyword evidence="4" id="KW-1185">Reference proteome</keyword>
<evidence type="ECO:0008006" key="5">
    <source>
        <dbReference type="Google" id="ProtNLM"/>
    </source>
</evidence>
<organism evidence="3 4">
    <name type="scientific">Eschrichtius robustus</name>
    <name type="common">California gray whale</name>
    <name type="synonym">Eschrichtius gibbosus</name>
    <dbReference type="NCBI Taxonomy" id="9764"/>
    <lineage>
        <taxon>Eukaryota</taxon>
        <taxon>Metazoa</taxon>
        <taxon>Chordata</taxon>
        <taxon>Craniata</taxon>
        <taxon>Vertebrata</taxon>
        <taxon>Euteleostomi</taxon>
        <taxon>Mammalia</taxon>
        <taxon>Eutheria</taxon>
        <taxon>Laurasiatheria</taxon>
        <taxon>Artiodactyla</taxon>
        <taxon>Whippomorpha</taxon>
        <taxon>Cetacea</taxon>
        <taxon>Mysticeti</taxon>
        <taxon>Eschrichtiidae</taxon>
        <taxon>Eschrichtius</taxon>
    </lineage>
</organism>
<sequence>MEEEGDLPAHEAFRLPRSLPSAAPPVASRDSATEPELQGPSRAKSAPVTFSPFAVAIFLSVCMSSFVWGGSGDHVGGKSEEAPGAWDEVTVVGTPLRLPPTSPLRAGGPVSPGGNSGLQLWPGKERHEISRRLARV</sequence>
<name>A0AB34HZM5_ESCRO</name>
<dbReference type="EMBL" id="JAIQCJ010000360">
    <property type="protein sequence ID" value="KAJ8796477.1"/>
    <property type="molecule type" value="Genomic_DNA"/>
</dbReference>
<keyword evidence="2" id="KW-1133">Transmembrane helix</keyword>
<protein>
    <recommendedName>
        <fullName evidence="5">Transmembrane protein</fullName>
    </recommendedName>
</protein>
<feature type="region of interest" description="Disordered" evidence="1">
    <location>
        <begin position="94"/>
        <end position="124"/>
    </location>
</feature>
<gene>
    <name evidence="3" type="ORF">J1605_017883</name>
</gene>
<evidence type="ECO:0000313" key="3">
    <source>
        <dbReference type="EMBL" id="KAJ8796477.1"/>
    </source>
</evidence>
<dbReference type="Proteomes" id="UP001159641">
    <property type="component" value="Unassembled WGS sequence"/>
</dbReference>
<keyword evidence="2" id="KW-0812">Transmembrane</keyword>
<reference evidence="3 4" key="1">
    <citation type="submission" date="2022-11" db="EMBL/GenBank/DDBJ databases">
        <title>Whole genome sequence of Eschrichtius robustus ER-17-0199.</title>
        <authorList>
            <person name="Bruniche-Olsen A."/>
            <person name="Black A.N."/>
            <person name="Fields C.J."/>
            <person name="Walden K."/>
            <person name="Dewoody J.A."/>
        </authorList>
    </citation>
    <scope>NUCLEOTIDE SEQUENCE [LARGE SCALE GENOMIC DNA]</scope>
    <source>
        <strain evidence="3">ER-17-0199</strain>
        <tissue evidence="3">Blubber</tissue>
    </source>
</reference>
<keyword evidence="2" id="KW-0472">Membrane</keyword>
<proteinExistence type="predicted"/>
<evidence type="ECO:0000256" key="1">
    <source>
        <dbReference type="SAM" id="MobiDB-lite"/>
    </source>
</evidence>
<evidence type="ECO:0000256" key="2">
    <source>
        <dbReference type="SAM" id="Phobius"/>
    </source>
</evidence>
<feature type="transmembrane region" description="Helical" evidence="2">
    <location>
        <begin position="50"/>
        <end position="69"/>
    </location>
</feature>
<dbReference type="AlphaFoldDB" id="A0AB34HZM5"/>
<evidence type="ECO:0000313" key="4">
    <source>
        <dbReference type="Proteomes" id="UP001159641"/>
    </source>
</evidence>
<feature type="region of interest" description="Disordered" evidence="1">
    <location>
        <begin position="1"/>
        <end position="45"/>
    </location>
</feature>
<accession>A0AB34HZM5</accession>
<comment type="caution">
    <text evidence="3">The sequence shown here is derived from an EMBL/GenBank/DDBJ whole genome shotgun (WGS) entry which is preliminary data.</text>
</comment>